<keyword evidence="1" id="KW-0812">Transmembrane</keyword>
<dbReference type="AlphaFoldDB" id="A0A6A6ER50"/>
<evidence type="ECO:0000313" key="2">
    <source>
        <dbReference type="EMBL" id="KAF2192570.1"/>
    </source>
</evidence>
<keyword evidence="1" id="KW-1133">Transmembrane helix</keyword>
<gene>
    <name evidence="2" type="ORF">K469DRAFT_717121</name>
</gene>
<accession>A0A6A6ER50</accession>
<name>A0A6A6ER50_9PEZI</name>
<keyword evidence="3" id="KW-1185">Reference proteome</keyword>
<reference evidence="2" key="1">
    <citation type="journal article" date="2020" name="Stud. Mycol.">
        <title>101 Dothideomycetes genomes: a test case for predicting lifestyles and emergence of pathogens.</title>
        <authorList>
            <person name="Haridas S."/>
            <person name="Albert R."/>
            <person name="Binder M."/>
            <person name="Bloem J."/>
            <person name="Labutti K."/>
            <person name="Salamov A."/>
            <person name="Andreopoulos B."/>
            <person name="Baker S."/>
            <person name="Barry K."/>
            <person name="Bills G."/>
            <person name="Bluhm B."/>
            <person name="Cannon C."/>
            <person name="Castanera R."/>
            <person name="Culley D."/>
            <person name="Daum C."/>
            <person name="Ezra D."/>
            <person name="Gonzalez J."/>
            <person name="Henrissat B."/>
            <person name="Kuo A."/>
            <person name="Liang C."/>
            <person name="Lipzen A."/>
            <person name="Lutzoni F."/>
            <person name="Magnuson J."/>
            <person name="Mondo S."/>
            <person name="Nolan M."/>
            <person name="Ohm R."/>
            <person name="Pangilinan J."/>
            <person name="Park H.-J."/>
            <person name="Ramirez L."/>
            <person name="Alfaro M."/>
            <person name="Sun H."/>
            <person name="Tritt A."/>
            <person name="Yoshinaga Y."/>
            <person name="Zwiers L.-H."/>
            <person name="Turgeon B."/>
            <person name="Goodwin S."/>
            <person name="Spatafora J."/>
            <person name="Crous P."/>
            <person name="Grigoriev I."/>
        </authorList>
    </citation>
    <scope>NUCLEOTIDE SEQUENCE</scope>
    <source>
        <strain evidence="2">CBS 207.26</strain>
    </source>
</reference>
<evidence type="ECO:0000256" key="1">
    <source>
        <dbReference type="SAM" id="Phobius"/>
    </source>
</evidence>
<dbReference type="EMBL" id="ML994615">
    <property type="protein sequence ID" value="KAF2192570.1"/>
    <property type="molecule type" value="Genomic_DNA"/>
</dbReference>
<dbReference type="Proteomes" id="UP000800200">
    <property type="component" value="Unassembled WGS sequence"/>
</dbReference>
<protein>
    <submittedName>
        <fullName evidence="2">Uncharacterized protein</fullName>
    </submittedName>
</protein>
<keyword evidence="1" id="KW-0472">Membrane</keyword>
<proteinExistence type="predicted"/>
<feature type="transmembrane region" description="Helical" evidence="1">
    <location>
        <begin position="12"/>
        <end position="29"/>
    </location>
</feature>
<sequence>MGLLNDHPMASAIGVLVIAYLARSIYRLIKIRRRFKNLVSSLTNFEFSNVRAHVLAFHFP</sequence>
<evidence type="ECO:0000313" key="3">
    <source>
        <dbReference type="Proteomes" id="UP000800200"/>
    </source>
</evidence>
<organism evidence="2 3">
    <name type="scientific">Zopfia rhizophila CBS 207.26</name>
    <dbReference type="NCBI Taxonomy" id="1314779"/>
    <lineage>
        <taxon>Eukaryota</taxon>
        <taxon>Fungi</taxon>
        <taxon>Dikarya</taxon>
        <taxon>Ascomycota</taxon>
        <taxon>Pezizomycotina</taxon>
        <taxon>Dothideomycetes</taxon>
        <taxon>Dothideomycetes incertae sedis</taxon>
        <taxon>Zopfiaceae</taxon>
        <taxon>Zopfia</taxon>
    </lineage>
</organism>